<evidence type="ECO:0000256" key="1">
    <source>
        <dbReference type="SAM" id="MobiDB-lite"/>
    </source>
</evidence>
<feature type="region of interest" description="Disordered" evidence="1">
    <location>
        <begin position="176"/>
        <end position="197"/>
    </location>
</feature>
<evidence type="ECO:0000313" key="4">
    <source>
        <dbReference type="Proteomes" id="UP000319809"/>
    </source>
</evidence>
<dbReference type="KEGG" id="spol:FH971_10595"/>
<evidence type="ECO:0000313" key="3">
    <source>
        <dbReference type="EMBL" id="QDE31382.1"/>
    </source>
</evidence>
<name>A0A4Y5YF24_9GAMM</name>
<feature type="region of interest" description="Disordered" evidence="1">
    <location>
        <begin position="1"/>
        <end position="23"/>
    </location>
</feature>
<accession>A0A4Y5YF24</accession>
<keyword evidence="4" id="KW-1185">Reference proteome</keyword>
<organism evidence="3 4">
    <name type="scientific">Shewanella polaris</name>
    <dbReference type="NCBI Taxonomy" id="2588449"/>
    <lineage>
        <taxon>Bacteria</taxon>
        <taxon>Pseudomonadati</taxon>
        <taxon>Pseudomonadota</taxon>
        <taxon>Gammaproteobacteria</taxon>
        <taxon>Alteromonadales</taxon>
        <taxon>Shewanellaceae</taxon>
        <taxon>Shewanella</taxon>
    </lineage>
</organism>
<keyword evidence="2" id="KW-0812">Transmembrane</keyword>
<dbReference type="Proteomes" id="UP000319809">
    <property type="component" value="Chromosome"/>
</dbReference>
<protein>
    <submittedName>
        <fullName evidence="3">Uncharacterized protein</fullName>
    </submittedName>
</protein>
<dbReference type="RefSeq" id="WP_140234274.1">
    <property type="nucleotide sequence ID" value="NZ_CP041036.1"/>
</dbReference>
<keyword evidence="2" id="KW-1133">Transmembrane helix</keyword>
<sequence length="197" mass="21869">MSEKNKHSHPHQSATSSNDTLAWDNKVGKQDNCDSIIFDNDVTPFIESEEVAVDPKELQDYQQQVADEMQLKFTGVIDSNANNNEPLLLSDHPTEDGHFLRKVIAKLTGGDHTFIIVILVHAFIITVALIYGRVDISGIKDMPITPSSAKPLPPLKSYLMTQAEYDKLVERAQLNSAEQSVEAETSEVMSETSSKKD</sequence>
<feature type="transmembrane region" description="Helical" evidence="2">
    <location>
        <begin position="113"/>
        <end position="132"/>
    </location>
</feature>
<evidence type="ECO:0000256" key="2">
    <source>
        <dbReference type="SAM" id="Phobius"/>
    </source>
</evidence>
<keyword evidence="2" id="KW-0472">Membrane</keyword>
<proteinExistence type="predicted"/>
<feature type="compositionally biased region" description="Polar residues" evidence="1">
    <location>
        <begin position="11"/>
        <end position="20"/>
    </location>
</feature>
<feature type="compositionally biased region" description="Basic residues" evidence="1">
    <location>
        <begin position="1"/>
        <end position="10"/>
    </location>
</feature>
<gene>
    <name evidence="3" type="ORF">FH971_10595</name>
</gene>
<reference evidence="3 4" key="1">
    <citation type="submission" date="2019-06" db="EMBL/GenBank/DDBJ databases">
        <title>The genome of Shewanella sp. SM1901.</title>
        <authorList>
            <person name="Cha Q."/>
        </authorList>
    </citation>
    <scope>NUCLEOTIDE SEQUENCE [LARGE SCALE GENOMIC DNA]</scope>
    <source>
        <strain evidence="3 4">SM1901</strain>
    </source>
</reference>
<dbReference type="AlphaFoldDB" id="A0A4Y5YF24"/>
<dbReference type="EMBL" id="CP041036">
    <property type="protein sequence ID" value="QDE31382.1"/>
    <property type="molecule type" value="Genomic_DNA"/>
</dbReference>